<evidence type="ECO:0000256" key="12">
    <source>
        <dbReference type="ARBA" id="ARBA00023139"/>
    </source>
</evidence>
<evidence type="ECO:0000256" key="10">
    <source>
        <dbReference type="ARBA" id="ARBA00023114"/>
    </source>
</evidence>
<keyword evidence="6" id="KW-0812">Transmembrane</keyword>
<dbReference type="Gene3D" id="3.30.1950.10">
    <property type="entry name" value="wza like domain"/>
    <property type="match status" value="1"/>
</dbReference>
<dbReference type="PANTHER" id="PTHR33619:SF3">
    <property type="entry name" value="POLYSACCHARIDE EXPORT PROTEIN GFCE-RELATED"/>
    <property type="match status" value="1"/>
</dbReference>
<accession>A0A6P1MCJ6</accession>
<evidence type="ECO:0000256" key="3">
    <source>
        <dbReference type="ARBA" id="ARBA00022448"/>
    </source>
</evidence>
<proteinExistence type="inferred from homology"/>
<keyword evidence="4" id="KW-1134">Transmembrane beta strand</keyword>
<comment type="subcellular location">
    <subcellularLocation>
        <location evidence="1">Cell outer membrane</location>
        <topology evidence="1">Multi-pass membrane protein</topology>
    </subcellularLocation>
</comment>
<keyword evidence="11" id="KW-0472">Membrane</keyword>
<dbReference type="GO" id="GO:0006811">
    <property type="term" value="P:monoatomic ion transport"/>
    <property type="evidence" value="ECO:0007669"/>
    <property type="project" value="UniProtKB-KW"/>
</dbReference>
<evidence type="ECO:0000313" key="17">
    <source>
        <dbReference type="EMBL" id="QHI70294.1"/>
    </source>
</evidence>
<sequence>MRKVGVFIVLLCISAITGCVGPVSVDVPVEAPVEGVVGLYNLNPLDPLYISFLGIPEEKAIETVIDEYGQITLPYIEEPVQASGRTISELEREVQRIYIDGGIYRNITVNIQTSAKSYYMEGEVARPQEYPLSRRITLLQAIAAAGGYTEYADKKDVLITRNGEIIKVNAKELEKNPERDIPIEAGDRIKVDRSFY</sequence>
<dbReference type="EMBL" id="CP047593">
    <property type="protein sequence ID" value="QHI70294.1"/>
    <property type="molecule type" value="Genomic_DNA"/>
</dbReference>
<dbReference type="GO" id="GO:0015288">
    <property type="term" value="F:porin activity"/>
    <property type="evidence" value="ECO:0007669"/>
    <property type="project" value="UniProtKB-KW"/>
</dbReference>
<dbReference type="InterPro" id="IPR049712">
    <property type="entry name" value="Poly_export"/>
</dbReference>
<dbReference type="KEGG" id="taer:GT409_12865"/>
<keyword evidence="7" id="KW-0732">Signal</keyword>
<protein>
    <submittedName>
        <fullName evidence="17">Uncharacterized protein</fullName>
    </submittedName>
</protein>
<dbReference type="InterPro" id="IPR003715">
    <property type="entry name" value="Poly_export_N"/>
</dbReference>
<keyword evidence="9" id="KW-0406">Ion transport</keyword>
<dbReference type="GO" id="GO:0046930">
    <property type="term" value="C:pore complex"/>
    <property type="evidence" value="ECO:0007669"/>
    <property type="project" value="UniProtKB-KW"/>
</dbReference>
<evidence type="ECO:0000256" key="8">
    <source>
        <dbReference type="ARBA" id="ARBA00023047"/>
    </source>
</evidence>
<evidence type="ECO:0000256" key="6">
    <source>
        <dbReference type="ARBA" id="ARBA00022692"/>
    </source>
</evidence>
<dbReference type="PANTHER" id="PTHR33619">
    <property type="entry name" value="POLYSACCHARIDE EXPORT PROTEIN GFCE-RELATED"/>
    <property type="match status" value="1"/>
</dbReference>
<dbReference type="Pfam" id="PF22461">
    <property type="entry name" value="SLBB_2"/>
    <property type="match status" value="1"/>
</dbReference>
<evidence type="ECO:0000256" key="5">
    <source>
        <dbReference type="ARBA" id="ARBA00022597"/>
    </source>
</evidence>
<keyword evidence="8" id="KW-0625">Polysaccharide transport</keyword>
<keyword evidence="12" id="KW-0564">Palmitate</keyword>
<keyword evidence="13" id="KW-0998">Cell outer membrane</keyword>
<dbReference type="PROSITE" id="PS51257">
    <property type="entry name" value="PROKAR_LIPOPROTEIN"/>
    <property type="match status" value="1"/>
</dbReference>
<gene>
    <name evidence="17" type="ORF">GT409_12865</name>
</gene>
<keyword evidence="3" id="KW-0813">Transport</keyword>
<feature type="domain" description="SLBB" evidence="16">
    <location>
        <begin position="116"/>
        <end position="191"/>
    </location>
</feature>
<organism evidence="17 18">
    <name type="scientific">Tichowtungia aerotolerans</name>
    <dbReference type="NCBI Taxonomy" id="2697043"/>
    <lineage>
        <taxon>Bacteria</taxon>
        <taxon>Pseudomonadati</taxon>
        <taxon>Kiritimatiellota</taxon>
        <taxon>Tichowtungiia</taxon>
        <taxon>Tichowtungiales</taxon>
        <taxon>Tichowtungiaceae</taxon>
        <taxon>Tichowtungia</taxon>
    </lineage>
</organism>
<dbReference type="AlphaFoldDB" id="A0A6P1MCJ6"/>
<dbReference type="RefSeq" id="WP_160629471.1">
    <property type="nucleotide sequence ID" value="NZ_CP047593.1"/>
</dbReference>
<evidence type="ECO:0000313" key="18">
    <source>
        <dbReference type="Proteomes" id="UP000464954"/>
    </source>
</evidence>
<evidence type="ECO:0000256" key="13">
    <source>
        <dbReference type="ARBA" id="ARBA00023237"/>
    </source>
</evidence>
<comment type="similarity">
    <text evidence="2">Belongs to the BexD/CtrA/VexA family.</text>
</comment>
<keyword evidence="18" id="KW-1185">Reference proteome</keyword>
<dbReference type="Proteomes" id="UP000464954">
    <property type="component" value="Chromosome"/>
</dbReference>
<keyword evidence="5" id="KW-0762">Sugar transport</keyword>
<evidence type="ECO:0000256" key="14">
    <source>
        <dbReference type="ARBA" id="ARBA00023288"/>
    </source>
</evidence>
<evidence type="ECO:0000256" key="7">
    <source>
        <dbReference type="ARBA" id="ARBA00022729"/>
    </source>
</evidence>
<evidence type="ECO:0000259" key="16">
    <source>
        <dbReference type="Pfam" id="PF22461"/>
    </source>
</evidence>
<keyword evidence="14" id="KW-0449">Lipoprotein</keyword>
<evidence type="ECO:0000256" key="4">
    <source>
        <dbReference type="ARBA" id="ARBA00022452"/>
    </source>
</evidence>
<evidence type="ECO:0000256" key="1">
    <source>
        <dbReference type="ARBA" id="ARBA00004571"/>
    </source>
</evidence>
<evidence type="ECO:0000259" key="15">
    <source>
        <dbReference type="Pfam" id="PF02563"/>
    </source>
</evidence>
<evidence type="ECO:0000256" key="9">
    <source>
        <dbReference type="ARBA" id="ARBA00023065"/>
    </source>
</evidence>
<feature type="domain" description="Polysaccharide export protein N-terminal" evidence="15">
    <location>
        <begin position="40"/>
        <end position="112"/>
    </location>
</feature>
<evidence type="ECO:0000256" key="11">
    <source>
        <dbReference type="ARBA" id="ARBA00023136"/>
    </source>
</evidence>
<dbReference type="GO" id="GO:0009279">
    <property type="term" value="C:cell outer membrane"/>
    <property type="evidence" value="ECO:0007669"/>
    <property type="project" value="UniProtKB-SubCell"/>
</dbReference>
<keyword evidence="10" id="KW-0626">Porin</keyword>
<dbReference type="InterPro" id="IPR054765">
    <property type="entry name" value="SLBB_dom"/>
</dbReference>
<dbReference type="Gene3D" id="3.10.560.10">
    <property type="entry name" value="Outer membrane lipoprotein wza domain like"/>
    <property type="match status" value="1"/>
</dbReference>
<evidence type="ECO:0000256" key="2">
    <source>
        <dbReference type="ARBA" id="ARBA00009450"/>
    </source>
</evidence>
<dbReference type="GO" id="GO:0015159">
    <property type="term" value="F:polysaccharide transmembrane transporter activity"/>
    <property type="evidence" value="ECO:0007669"/>
    <property type="project" value="InterPro"/>
</dbReference>
<reference evidence="17 18" key="1">
    <citation type="submission" date="2020-01" db="EMBL/GenBank/DDBJ databases">
        <title>Ponticoccus aerotolerans gen. nov., sp. nov., an anaerobic bacterium and proposal of Ponticoccusceae fam. nov., Ponticoccusles ord. nov. and Ponticoccuse classis nov. in the phylum Kiritimatiellaeota.</title>
        <authorList>
            <person name="Zhou L.Y."/>
            <person name="Du Z.J."/>
        </authorList>
    </citation>
    <scope>NUCLEOTIDE SEQUENCE [LARGE SCALE GENOMIC DNA]</scope>
    <source>
        <strain evidence="17 18">S-5007</strain>
    </source>
</reference>
<name>A0A6P1MCJ6_9BACT</name>
<dbReference type="Pfam" id="PF02563">
    <property type="entry name" value="Poly_export"/>
    <property type="match status" value="1"/>
</dbReference>